<organism evidence="2">
    <name type="scientific">viral metagenome</name>
    <dbReference type="NCBI Taxonomy" id="1070528"/>
    <lineage>
        <taxon>unclassified sequences</taxon>
        <taxon>metagenomes</taxon>
        <taxon>organismal metagenomes</taxon>
    </lineage>
</organism>
<reference evidence="2" key="1">
    <citation type="journal article" date="2020" name="Nature">
        <title>Giant virus diversity and host interactions through global metagenomics.</title>
        <authorList>
            <person name="Schulz F."/>
            <person name="Roux S."/>
            <person name="Paez-Espino D."/>
            <person name="Jungbluth S."/>
            <person name="Walsh D.A."/>
            <person name="Denef V.J."/>
            <person name="McMahon K.D."/>
            <person name="Konstantinidis K.T."/>
            <person name="Eloe-Fadrosh E.A."/>
            <person name="Kyrpides N.C."/>
            <person name="Woyke T."/>
        </authorList>
    </citation>
    <scope>NUCLEOTIDE SEQUENCE</scope>
    <source>
        <strain evidence="2">GVMAG-M-3300027708-51</strain>
    </source>
</reference>
<accession>A0A6C0JIF0</accession>
<evidence type="ECO:0000256" key="1">
    <source>
        <dbReference type="SAM" id="Phobius"/>
    </source>
</evidence>
<keyword evidence="1" id="KW-0812">Transmembrane</keyword>
<dbReference type="EMBL" id="MN740401">
    <property type="protein sequence ID" value="QHU04566.1"/>
    <property type="molecule type" value="Genomic_DNA"/>
</dbReference>
<evidence type="ECO:0000313" key="2">
    <source>
        <dbReference type="EMBL" id="QHU04566.1"/>
    </source>
</evidence>
<name>A0A6C0JIF0_9ZZZZ</name>
<keyword evidence="1" id="KW-1133">Transmembrane helix</keyword>
<sequence length="257" mass="29047">MSNPPPVKVSPRPTRRDVDENIANTGIVSVPLSTIPQPPSYSFPSPETRDLRIVAANFVYGEQSVDCIKYIKPHISYGYVEYPMKSLLADLKDANAITDVDNADALNLHPPKLFIKYIDPEGYHSKEFAMEDIIIMGKLTAWGLFLKKPGELSMKAGLAAGKIQFWFAVAVFWVLMIVWAYKLWDHMGTNNLRWSTATKANFGEYGQWFALFAAIFAQIGLTKYVMAFIAALAPVWSFCIQFALWFFVDSQIYKPLQ</sequence>
<feature type="transmembrane region" description="Helical" evidence="1">
    <location>
        <begin position="227"/>
        <end position="248"/>
    </location>
</feature>
<keyword evidence="1" id="KW-0472">Membrane</keyword>
<dbReference type="AlphaFoldDB" id="A0A6C0JIF0"/>
<feature type="transmembrane region" description="Helical" evidence="1">
    <location>
        <begin position="205"/>
        <end position="221"/>
    </location>
</feature>
<protein>
    <submittedName>
        <fullName evidence="2">Uncharacterized protein</fullName>
    </submittedName>
</protein>
<proteinExistence type="predicted"/>
<feature type="transmembrane region" description="Helical" evidence="1">
    <location>
        <begin position="163"/>
        <end position="184"/>
    </location>
</feature>